<dbReference type="PANTHER" id="PTHR33361:SF16">
    <property type="entry name" value="DUF885 DOMAIN-CONTAINING PROTEIN"/>
    <property type="match status" value="1"/>
</dbReference>
<comment type="caution">
    <text evidence="3">The sequence shown here is derived from an EMBL/GenBank/DDBJ whole genome shotgun (WGS) entry which is preliminary data.</text>
</comment>
<protein>
    <recommendedName>
        <fullName evidence="5">Lipoprotein</fullName>
    </recommendedName>
</protein>
<feature type="compositionally biased region" description="Polar residues" evidence="1">
    <location>
        <begin position="21"/>
        <end position="31"/>
    </location>
</feature>
<dbReference type="eggNOG" id="COG4805">
    <property type="taxonomic scope" value="Bacteria"/>
</dbReference>
<keyword evidence="2" id="KW-0732">Signal</keyword>
<dbReference type="InterPro" id="IPR010281">
    <property type="entry name" value="DUF885"/>
</dbReference>
<evidence type="ECO:0008006" key="5">
    <source>
        <dbReference type="Google" id="ProtNLM"/>
    </source>
</evidence>
<reference evidence="3 4" key="1">
    <citation type="journal article" date="2012" name="J. Bacteriol.">
        <title>Genome Sequence of Idiomarina xiamenensis Type Strain 10-D-4.</title>
        <authorList>
            <person name="Lai Q."/>
            <person name="Wang L."/>
            <person name="Wang W."/>
            <person name="Shao Z."/>
        </authorList>
    </citation>
    <scope>NUCLEOTIDE SEQUENCE [LARGE SCALE GENOMIC DNA]</scope>
    <source>
        <strain evidence="3 4">10-D-4</strain>
    </source>
</reference>
<name>K2KMM4_9GAMM</name>
<dbReference type="STRING" id="740709.A10D4_07520"/>
<feature type="signal peptide" evidence="2">
    <location>
        <begin position="1"/>
        <end position="23"/>
    </location>
</feature>
<feature type="region of interest" description="Disordered" evidence="1">
    <location>
        <begin position="21"/>
        <end position="52"/>
    </location>
</feature>
<sequence>MRRSLITLSLLAALAACSEPANDTNNTQANSDKAPASVNEQNTQTDKAESESERLNQWFAEKYEEQLQQSPLQMTFLGRKDRYGEIDDMSEQAQQEQLQWMDATTKELQSQFDYDKLNDTAKTSYDIWVYSNKIQQEGKQFWHDNYIFNQMHGAHSFLPQVLISFHKVDTVSDMEAFNQRVSETGRAMNQLLERAQQYAEQGTRPPRFAYEKVIDEINNLLSGQPFDDSEDDSPVWAAAKSKTDALVEAGEATAEQAQKLKDSAKQALLNEFKPAYVAVRDWLQSDIDNTLVNPAGVGTTLEDGKAYYAHQLKASTTTDLTADEIHQIGLDEVARLTKEMEAIKDQVGFDGDLQEFFKFIRTDQQFFYPNTDEGREAYLTDARDYLGFIHDQLPDYFGVLPKADLVVKRVEPFREQDGAAQHYFPGTPDGSRPGVYYAHLSDMTSMPKNEMEAIAYHEGNPGHHMQISIAQELESVPEFRKQSRFTAYVEGWALYSELLAKEMGAYENPYSDFGRLITEMWRAVRLVVDTGMHAKGWTEEQAVKYFKDHTPVAEGAVKSEIQRYLVMPGQATSYKIGMLKIIELRKKAEAALGDKFDIRGFHDTVLGGGALPLNLLERRIDQWIAEQQ</sequence>
<dbReference type="AlphaFoldDB" id="K2KMM4"/>
<evidence type="ECO:0000256" key="2">
    <source>
        <dbReference type="SAM" id="SignalP"/>
    </source>
</evidence>
<evidence type="ECO:0000313" key="4">
    <source>
        <dbReference type="Proteomes" id="UP000014115"/>
    </source>
</evidence>
<evidence type="ECO:0000256" key="1">
    <source>
        <dbReference type="SAM" id="MobiDB-lite"/>
    </source>
</evidence>
<organism evidence="3 4">
    <name type="scientific">Idiomarina xiamenensis 10-D-4</name>
    <dbReference type="NCBI Taxonomy" id="740709"/>
    <lineage>
        <taxon>Bacteria</taxon>
        <taxon>Pseudomonadati</taxon>
        <taxon>Pseudomonadota</taxon>
        <taxon>Gammaproteobacteria</taxon>
        <taxon>Alteromonadales</taxon>
        <taxon>Idiomarinaceae</taxon>
        <taxon>Idiomarina</taxon>
    </lineage>
</organism>
<dbReference type="Proteomes" id="UP000014115">
    <property type="component" value="Unassembled WGS sequence"/>
</dbReference>
<proteinExistence type="predicted"/>
<dbReference type="PATRIC" id="fig|740709.3.peg.1529"/>
<accession>K2KMM4</accession>
<dbReference type="Pfam" id="PF05960">
    <property type="entry name" value="DUF885"/>
    <property type="match status" value="1"/>
</dbReference>
<feature type="chain" id="PRO_5003860069" description="Lipoprotein" evidence="2">
    <location>
        <begin position="24"/>
        <end position="628"/>
    </location>
</feature>
<dbReference type="RefSeq" id="WP_008488718.1">
    <property type="nucleotide sequence ID" value="NZ_AMRG01000008.1"/>
</dbReference>
<evidence type="ECO:0000313" key="3">
    <source>
        <dbReference type="EMBL" id="EKE83679.1"/>
    </source>
</evidence>
<keyword evidence="4" id="KW-1185">Reference proteome</keyword>
<gene>
    <name evidence="3" type="ORF">A10D4_07520</name>
</gene>
<dbReference type="EMBL" id="AMRG01000008">
    <property type="protein sequence ID" value="EKE83679.1"/>
    <property type="molecule type" value="Genomic_DNA"/>
</dbReference>
<dbReference type="PROSITE" id="PS51257">
    <property type="entry name" value="PROKAR_LIPOPROTEIN"/>
    <property type="match status" value="1"/>
</dbReference>
<dbReference type="PANTHER" id="PTHR33361">
    <property type="entry name" value="GLR0591 PROTEIN"/>
    <property type="match status" value="1"/>
</dbReference>
<dbReference type="OrthoDB" id="9769898at2"/>